<dbReference type="PANTHER" id="PTHR10992">
    <property type="entry name" value="METHYLESTERASE FAMILY MEMBER"/>
    <property type="match status" value="1"/>
</dbReference>
<dbReference type="Proteomes" id="UP001153076">
    <property type="component" value="Unassembled WGS sequence"/>
</dbReference>
<keyword evidence="4" id="KW-1185">Reference proteome</keyword>
<keyword evidence="1" id="KW-0732">Signal</keyword>
<gene>
    <name evidence="3" type="ORF">Cgig2_020097</name>
</gene>
<dbReference type="Gene3D" id="3.40.50.1820">
    <property type="entry name" value="alpha/beta hydrolase"/>
    <property type="match status" value="1"/>
</dbReference>
<dbReference type="EMBL" id="JAKOGI010000149">
    <property type="protein sequence ID" value="KAJ8441952.1"/>
    <property type="molecule type" value="Genomic_DNA"/>
</dbReference>
<organism evidence="3 4">
    <name type="scientific">Carnegiea gigantea</name>
    <dbReference type="NCBI Taxonomy" id="171969"/>
    <lineage>
        <taxon>Eukaryota</taxon>
        <taxon>Viridiplantae</taxon>
        <taxon>Streptophyta</taxon>
        <taxon>Embryophyta</taxon>
        <taxon>Tracheophyta</taxon>
        <taxon>Spermatophyta</taxon>
        <taxon>Magnoliopsida</taxon>
        <taxon>eudicotyledons</taxon>
        <taxon>Gunneridae</taxon>
        <taxon>Pentapetalae</taxon>
        <taxon>Caryophyllales</taxon>
        <taxon>Cactineae</taxon>
        <taxon>Cactaceae</taxon>
        <taxon>Cactoideae</taxon>
        <taxon>Echinocereeae</taxon>
        <taxon>Carnegiea</taxon>
    </lineage>
</organism>
<dbReference type="GO" id="GO:0009696">
    <property type="term" value="P:salicylic acid metabolic process"/>
    <property type="evidence" value="ECO:0007669"/>
    <property type="project" value="TreeGrafter"/>
</dbReference>
<accession>A0A9Q1KEU9</accession>
<dbReference type="GO" id="GO:0009694">
    <property type="term" value="P:jasmonic acid metabolic process"/>
    <property type="evidence" value="ECO:0007669"/>
    <property type="project" value="TreeGrafter"/>
</dbReference>
<dbReference type="GO" id="GO:0080031">
    <property type="term" value="F:methyl salicylate esterase activity"/>
    <property type="evidence" value="ECO:0007669"/>
    <property type="project" value="TreeGrafter"/>
</dbReference>
<dbReference type="OrthoDB" id="408373at2759"/>
<dbReference type="GO" id="GO:0080030">
    <property type="term" value="F:methyl indole-3-acetate esterase activity"/>
    <property type="evidence" value="ECO:0007669"/>
    <property type="project" value="TreeGrafter"/>
</dbReference>
<name>A0A9Q1KEU9_9CARY</name>
<evidence type="ECO:0000259" key="2">
    <source>
        <dbReference type="Pfam" id="PF00561"/>
    </source>
</evidence>
<proteinExistence type="predicted"/>
<reference evidence="3" key="1">
    <citation type="submission" date="2022-04" db="EMBL/GenBank/DDBJ databases">
        <title>Carnegiea gigantea Genome sequencing and assembly v2.</title>
        <authorList>
            <person name="Copetti D."/>
            <person name="Sanderson M.J."/>
            <person name="Burquez A."/>
            <person name="Wojciechowski M.F."/>
        </authorList>
    </citation>
    <scope>NUCLEOTIDE SEQUENCE</scope>
    <source>
        <strain evidence="3">SGP5-SGP5p</strain>
        <tissue evidence="3">Aerial part</tissue>
    </source>
</reference>
<dbReference type="AlphaFoldDB" id="A0A9Q1KEU9"/>
<dbReference type="InterPro" id="IPR029058">
    <property type="entry name" value="AB_hydrolase_fold"/>
</dbReference>
<dbReference type="GO" id="GO:0080032">
    <property type="term" value="F:methyl jasmonate esterase activity"/>
    <property type="evidence" value="ECO:0007669"/>
    <property type="project" value="TreeGrafter"/>
</dbReference>
<feature type="signal peptide" evidence="1">
    <location>
        <begin position="1"/>
        <end position="25"/>
    </location>
</feature>
<evidence type="ECO:0000256" key="1">
    <source>
        <dbReference type="SAM" id="SignalP"/>
    </source>
</evidence>
<evidence type="ECO:0000313" key="4">
    <source>
        <dbReference type="Proteomes" id="UP001153076"/>
    </source>
</evidence>
<evidence type="ECO:0000313" key="3">
    <source>
        <dbReference type="EMBL" id="KAJ8441952.1"/>
    </source>
</evidence>
<feature type="domain" description="AB hydrolase-1" evidence="2">
    <location>
        <begin position="42"/>
        <end position="150"/>
    </location>
</feature>
<dbReference type="SUPFAM" id="SSF53474">
    <property type="entry name" value="alpha/beta-Hydrolases"/>
    <property type="match status" value="1"/>
</dbReference>
<dbReference type="Pfam" id="PF00561">
    <property type="entry name" value="Abhydrolase_1"/>
    <property type="match status" value="1"/>
</dbReference>
<dbReference type="InterPro" id="IPR045889">
    <property type="entry name" value="MES/HNL"/>
</dbReference>
<dbReference type="InterPro" id="IPR000073">
    <property type="entry name" value="AB_hydrolase_1"/>
</dbReference>
<dbReference type="PANTHER" id="PTHR10992:SF1002">
    <property type="entry name" value="SALICYLIC ACID-BINDING PROTEIN 2-LIKE"/>
    <property type="match status" value="1"/>
</dbReference>
<comment type="caution">
    <text evidence="3">The sequence shown here is derived from an EMBL/GenBank/DDBJ whole genome shotgun (WGS) entry which is preliminary data.</text>
</comment>
<feature type="chain" id="PRO_5040309240" description="AB hydrolase-1 domain-containing protein" evidence="1">
    <location>
        <begin position="26"/>
        <end position="201"/>
    </location>
</feature>
<sequence>MEKNTVHVIVVSFILTFLSFDAVSASSKGHDPHHSPHEKPKHFVLVHRACLGAWSWYKLIPPLRSHGHNVTAIDLAASGINLARTNEIQTFSDYSKPLIDFMESVPETEKIILVGHSLGGVSISQAMELFPHKVSLAVFVTAFMPGPSFPYSVISQKIQEWMIEKNPTNRVERIGGSNRMVITSQPAELVACLLGIAQDLS</sequence>
<protein>
    <recommendedName>
        <fullName evidence="2">AB hydrolase-1 domain-containing protein</fullName>
    </recommendedName>
</protein>